<reference evidence="2" key="2">
    <citation type="submission" date="2021-04" db="EMBL/GenBank/DDBJ databases">
        <authorList>
            <person name="Gilroy R."/>
        </authorList>
    </citation>
    <scope>NUCLEOTIDE SEQUENCE</scope>
    <source>
        <strain evidence="2">Gambia2-208</strain>
    </source>
</reference>
<evidence type="ECO:0000313" key="3">
    <source>
        <dbReference type="Proteomes" id="UP000886851"/>
    </source>
</evidence>
<comment type="caution">
    <text evidence="2">The sequence shown here is derived from an EMBL/GenBank/DDBJ whole genome shotgun (WGS) entry which is preliminary data.</text>
</comment>
<dbReference type="InterPro" id="IPR032558">
    <property type="entry name" value="DUF4934"/>
</dbReference>
<feature type="domain" description="DUF4934" evidence="1">
    <location>
        <begin position="48"/>
        <end position="151"/>
    </location>
</feature>
<reference evidence="2" key="1">
    <citation type="journal article" date="2021" name="PeerJ">
        <title>Extensive microbial diversity within the chicken gut microbiome revealed by metagenomics and culture.</title>
        <authorList>
            <person name="Gilroy R."/>
            <person name="Ravi A."/>
            <person name="Getino M."/>
            <person name="Pursley I."/>
            <person name="Horton D.L."/>
            <person name="Alikhan N.F."/>
            <person name="Baker D."/>
            <person name="Gharbi K."/>
            <person name="Hall N."/>
            <person name="Watson M."/>
            <person name="Adriaenssens E.M."/>
            <person name="Foster-Nyarko E."/>
            <person name="Jarju S."/>
            <person name="Secka A."/>
            <person name="Antonio M."/>
            <person name="Oren A."/>
            <person name="Chaudhuri R.R."/>
            <person name="La Ragione R."/>
            <person name="Hildebrand F."/>
            <person name="Pallen M.J."/>
        </authorList>
    </citation>
    <scope>NUCLEOTIDE SEQUENCE</scope>
    <source>
        <strain evidence="2">Gambia2-208</strain>
    </source>
</reference>
<protein>
    <submittedName>
        <fullName evidence="2">DUF4934 domain-containing protein</fullName>
    </submittedName>
</protein>
<gene>
    <name evidence="2" type="ORF">H9824_01595</name>
</gene>
<organism evidence="2 3">
    <name type="scientific">Candidatus Bacteroides pullicola</name>
    <dbReference type="NCBI Taxonomy" id="2838475"/>
    <lineage>
        <taxon>Bacteria</taxon>
        <taxon>Pseudomonadati</taxon>
        <taxon>Bacteroidota</taxon>
        <taxon>Bacteroidia</taxon>
        <taxon>Bacteroidales</taxon>
        <taxon>Bacteroidaceae</taxon>
        <taxon>Bacteroides</taxon>
    </lineage>
</organism>
<name>A0A9D1ZH04_9BACE</name>
<dbReference type="Proteomes" id="UP000886851">
    <property type="component" value="Unassembled WGS sequence"/>
</dbReference>
<dbReference type="Pfam" id="PF16288">
    <property type="entry name" value="DUF4934"/>
    <property type="match status" value="1"/>
</dbReference>
<evidence type="ECO:0000259" key="1">
    <source>
        <dbReference type="Pfam" id="PF16288"/>
    </source>
</evidence>
<dbReference type="AlphaFoldDB" id="A0A9D1ZH04"/>
<evidence type="ECO:0000313" key="2">
    <source>
        <dbReference type="EMBL" id="HIY87381.1"/>
    </source>
</evidence>
<proteinExistence type="predicted"/>
<sequence>MKGLRLLGLVTLFGGLLACGSRPHSSASAEGVPVIDVEAAMKDLQPALKLSDFGMDVHYIPLETNDSCLVSGGSGVALADTCLVVSSHYGLSPKIYSFERKTGHFIAEVGHRGEDPEGYTSALHFYNEENGLFYFVRQPDKLQKYDSHGRYRGYALVPVQPELPVSFVFVDSLVVGYHGTRSVKAAFGDRLFSIFTEDGILIDTIPQVSLGPMYDGEEIKASSIFSLFGFDLRCMIYKDDKVGLSLSGPSSLWKCGENVRLKDGLNDTVYTWQSGKGVRPTFVFKYGQWQLTEESWQRGDSRSKLLVIGLCETVSKLYFLVLSEPFETLRESTKALFSQGGKAFQSYYGKIYHGIYDKQTGVTRMAPFSAKIQDDLIDFLPIKMDNNSQKEFVGLIEANDVVAWLKKHPEAKDNPKLAPLLKVQEEDNPVVVIVSDK</sequence>
<dbReference type="EMBL" id="DXCV01000015">
    <property type="protein sequence ID" value="HIY87381.1"/>
    <property type="molecule type" value="Genomic_DNA"/>
</dbReference>
<dbReference type="PROSITE" id="PS51257">
    <property type="entry name" value="PROKAR_LIPOPROTEIN"/>
    <property type="match status" value="1"/>
</dbReference>
<accession>A0A9D1ZH04</accession>